<keyword evidence="2" id="KW-0560">Oxidoreductase</keyword>
<keyword evidence="4" id="KW-1185">Reference proteome</keyword>
<evidence type="ECO:0000256" key="1">
    <source>
        <dbReference type="ARBA" id="ARBA00006484"/>
    </source>
</evidence>
<dbReference type="Proteomes" id="UP001601992">
    <property type="component" value="Unassembled WGS sequence"/>
</dbReference>
<comment type="similarity">
    <text evidence="1">Belongs to the short-chain dehydrogenases/reductases (SDR) family.</text>
</comment>
<name>A0ABW6RWC6_9NOCA</name>
<dbReference type="EMBL" id="JBIAQY010000002">
    <property type="protein sequence ID" value="MFF3567530.1"/>
    <property type="molecule type" value="Genomic_DNA"/>
</dbReference>
<dbReference type="InterPro" id="IPR051122">
    <property type="entry name" value="SDR_DHRS6-like"/>
</dbReference>
<proteinExistence type="inferred from homology"/>
<dbReference type="PANTHER" id="PTHR43477:SF1">
    <property type="entry name" value="DIHYDROANTICAPSIN 7-DEHYDROGENASE"/>
    <property type="match status" value="1"/>
</dbReference>
<dbReference type="SUPFAM" id="SSF51735">
    <property type="entry name" value="NAD(P)-binding Rossmann-fold domains"/>
    <property type="match status" value="1"/>
</dbReference>
<sequence>MAACWSRENAPRDVTVGVVTGVGRALGAACARQLVDHVDTLLLTDPDPHAAMAAARELVEDADVAAEPFTLDLADDDGLARLTERITELGTLRGVAHADFRSPSLADSRQILGELVAAARLTEALRPLADNGTAMVVLAAMGPLLDPNAPDPAALAILDDPLNPEFPDRIRELLGPVLDEPARAHTWISRGVHRLVRRESVRLGAVGARICSVTPGIIDTPLIQLEAAEYPGIDRIVQRTPLRRKGYAEEVAAVVAFALSEQASFLNGTDLLVDGGACAAAAVGEPNGAGRAQVLAS</sequence>
<dbReference type="Gene3D" id="3.40.50.720">
    <property type="entry name" value="NAD(P)-binding Rossmann-like Domain"/>
    <property type="match status" value="2"/>
</dbReference>
<protein>
    <submittedName>
        <fullName evidence="3">SDR family oxidoreductase</fullName>
    </submittedName>
</protein>
<evidence type="ECO:0000256" key="2">
    <source>
        <dbReference type="ARBA" id="ARBA00023002"/>
    </source>
</evidence>
<dbReference type="InterPro" id="IPR002347">
    <property type="entry name" value="SDR_fam"/>
</dbReference>
<dbReference type="Pfam" id="PF13561">
    <property type="entry name" value="adh_short_C2"/>
    <property type="match status" value="1"/>
</dbReference>
<reference evidence="3 4" key="1">
    <citation type="submission" date="2024-10" db="EMBL/GenBank/DDBJ databases">
        <title>The Natural Products Discovery Center: Release of the First 8490 Sequenced Strains for Exploring Actinobacteria Biosynthetic Diversity.</title>
        <authorList>
            <person name="Kalkreuter E."/>
            <person name="Kautsar S.A."/>
            <person name="Yang D."/>
            <person name="Bader C.D."/>
            <person name="Teijaro C.N."/>
            <person name="Fluegel L."/>
            <person name="Davis C.M."/>
            <person name="Simpson J.R."/>
            <person name="Lauterbach L."/>
            <person name="Steele A.D."/>
            <person name="Gui C."/>
            <person name="Meng S."/>
            <person name="Li G."/>
            <person name="Viehrig K."/>
            <person name="Ye F."/>
            <person name="Su P."/>
            <person name="Kiefer A.F."/>
            <person name="Nichols A."/>
            <person name="Cepeda A.J."/>
            <person name="Yan W."/>
            <person name="Fan B."/>
            <person name="Jiang Y."/>
            <person name="Adhikari A."/>
            <person name="Zheng C.-J."/>
            <person name="Schuster L."/>
            <person name="Cowan T.M."/>
            <person name="Smanski M.J."/>
            <person name="Chevrette M.G."/>
            <person name="De Carvalho L.P.S."/>
            <person name="Shen B."/>
        </authorList>
    </citation>
    <scope>NUCLEOTIDE SEQUENCE [LARGE SCALE GENOMIC DNA]</scope>
    <source>
        <strain evidence="3 4">NPDC002593</strain>
    </source>
</reference>
<dbReference type="InterPro" id="IPR036291">
    <property type="entry name" value="NAD(P)-bd_dom_sf"/>
</dbReference>
<dbReference type="PRINTS" id="PR00081">
    <property type="entry name" value="GDHRDH"/>
</dbReference>
<evidence type="ECO:0000313" key="3">
    <source>
        <dbReference type="EMBL" id="MFF3567530.1"/>
    </source>
</evidence>
<gene>
    <name evidence="3" type="ORF">ACFYXQ_07070</name>
</gene>
<organism evidence="3 4">
    <name type="scientific">Nocardia jiangxiensis</name>
    <dbReference type="NCBI Taxonomy" id="282685"/>
    <lineage>
        <taxon>Bacteria</taxon>
        <taxon>Bacillati</taxon>
        <taxon>Actinomycetota</taxon>
        <taxon>Actinomycetes</taxon>
        <taxon>Mycobacteriales</taxon>
        <taxon>Nocardiaceae</taxon>
        <taxon>Nocardia</taxon>
    </lineage>
</organism>
<dbReference type="RefSeq" id="WP_051193420.1">
    <property type="nucleotide sequence ID" value="NZ_JBIAQY010000002.1"/>
</dbReference>
<accession>A0ABW6RWC6</accession>
<dbReference type="PANTHER" id="PTHR43477">
    <property type="entry name" value="DIHYDROANTICAPSIN 7-DEHYDROGENASE"/>
    <property type="match status" value="1"/>
</dbReference>
<evidence type="ECO:0000313" key="4">
    <source>
        <dbReference type="Proteomes" id="UP001601992"/>
    </source>
</evidence>
<comment type="caution">
    <text evidence="3">The sequence shown here is derived from an EMBL/GenBank/DDBJ whole genome shotgun (WGS) entry which is preliminary data.</text>
</comment>